<evidence type="ECO:0000256" key="1">
    <source>
        <dbReference type="SAM" id="Coils"/>
    </source>
</evidence>
<feature type="coiled-coil region" evidence="1">
    <location>
        <begin position="910"/>
        <end position="944"/>
    </location>
</feature>
<dbReference type="Gene3D" id="1.20.5.4090">
    <property type="match status" value="1"/>
</dbReference>
<dbReference type="AlphaFoldDB" id="A0A6V7QMR2"/>
<feature type="compositionally biased region" description="Polar residues" evidence="2">
    <location>
        <begin position="272"/>
        <end position="283"/>
    </location>
</feature>
<feature type="region of interest" description="Disordered" evidence="2">
    <location>
        <begin position="183"/>
        <end position="321"/>
    </location>
</feature>
<name>A0A6V7QMR2_ANACO</name>
<dbReference type="InterPro" id="IPR019448">
    <property type="entry name" value="NT-C2"/>
</dbReference>
<feature type="compositionally biased region" description="Polar residues" evidence="2">
    <location>
        <begin position="305"/>
        <end position="314"/>
    </location>
</feature>
<evidence type="ECO:0000313" key="4">
    <source>
        <dbReference type="EMBL" id="CAD1844439.1"/>
    </source>
</evidence>
<feature type="domain" description="C2 NT-type" evidence="3">
    <location>
        <begin position="6"/>
        <end position="142"/>
    </location>
</feature>
<feature type="compositionally biased region" description="Low complexity" evidence="2">
    <location>
        <begin position="290"/>
        <end position="304"/>
    </location>
</feature>
<keyword evidence="1" id="KW-0175">Coiled coil</keyword>
<accession>A0A6V7QMR2</accession>
<feature type="compositionally biased region" description="Polar residues" evidence="2">
    <location>
        <begin position="203"/>
        <end position="220"/>
    </location>
</feature>
<dbReference type="PANTHER" id="PTHR34452">
    <property type="entry name" value="MYOSIN HEAVY CHAIN-RELATED PROTEIN"/>
    <property type="match status" value="1"/>
</dbReference>
<feature type="region of interest" description="Disordered" evidence="2">
    <location>
        <begin position="849"/>
        <end position="894"/>
    </location>
</feature>
<evidence type="ECO:0000256" key="2">
    <source>
        <dbReference type="SAM" id="MobiDB-lite"/>
    </source>
</evidence>
<proteinExistence type="predicted"/>
<feature type="compositionally biased region" description="Basic and acidic residues" evidence="2">
    <location>
        <begin position="187"/>
        <end position="197"/>
    </location>
</feature>
<protein>
    <recommendedName>
        <fullName evidence="3">C2 NT-type domain-containing protein</fullName>
    </recommendedName>
</protein>
<feature type="compositionally biased region" description="Polar residues" evidence="2">
    <location>
        <begin position="849"/>
        <end position="860"/>
    </location>
</feature>
<gene>
    <name evidence="4" type="ORF">CB5_LOCUS27650</name>
</gene>
<organism evidence="4">
    <name type="scientific">Ananas comosus var. bracteatus</name>
    <name type="common">red pineapple</name>
    <dbReference type="NCBI Taxonomy" id="296719"/>
    <lineage>
        <taxon>Eukaryota</taxon>
        <taxon>Viridiplantae</taxon>
        <taxon>Streptophyta</taxon>
        <taxon>Embryophyta</taxon>
        <taxon>Tracheophyta</taxon>
        <taxon>Spermatophyta</taxon>
        <taxon>Magnoliopsida</taxon>
        <taxon>Liliopsida</taxon>
        <taxon>Poales</taxon>
        <taxon>Bromeliaceae</taxon>
        <taxon>Bromelioideae</taxon>
        <taxon>Ananas</taxon>
    </lineage>
</organism>
<feature type="coiled-coil region" evidence="1">
    <location>
        <begin position="517"/>
        <end position="640"/>
    </location>
</feature>
<dbReference type="PROSITE" id="PS51840">
    <property type="entry name" value="C2_NT"/>
    <property type="match status" value="1"/>
</dbReference>
<feature type="coiled-coil region" evidence="1">
    <location>
        <begin position="670"/>
        <end position="774"/>
    </location>
</feature>
<feature type="coiled-coil region" evidence="1">
    <location>
        <begin position="335"/>
        <end position="464"/>
    </location>
</feature>
<dbReference type="Pfam" id="PF10358">
    <property type="entry name" value="NT-C2"/>
    <property type="match status" value="1"/>
</dbReference>
<dbReference type="PANTHER" id="PTHR34452:SF7">
    <property type="entry name" value="MYOSIN HEAVY CHAIN-RELATED PROTEIN"/>
    <property type="match status" value="1"/>
</dbReference>
<reference evidence="4" key="1">
    <citation type="submission" date="2020-07" db="EMBL/GenBank/DDBJ databases">
        <authorList>
            <person name="Lin J."/>
        </authorList>
    </citation>
    <scope>NUCLEOTIDE SEQUENCE</scope>
</reference>
<dbReference type="EMBL" id="LR862137">
    <property type="protein sequence ID" value="CAD1844439.1"/>
    <property type="molecule type" value="Genomic_DNA"/>
</dbReference>
<sequence>MFKGARWRSEKNKIKAVFKLQFEATQVPEIGWETMVIALVPSDVGKPTVRSEKAASVDGKCHWAKPILETVKLATDSKTGKINDRTYRFAVSANGSSKSGVFGEASINLADYVEVLKPSAVVLPLKGSNTGPLLHVTIQRMQGDDEGRVADENGDSIIKPRRRTLQSQLSKCDDEEVAKATVGMENTEDKSVKDNEGRMIVPSSGNMPLHTGSNGNLQKSHSFDAISASGSDTSSGRNTPRESQMMRKNSHDTTSFLSPLSISGTPKKLHDTTSFLSPLSISGTPKKLLKSSSDWSGSSAPDGSTDGSTNNSGDSGLKEGFQDSETSLEKLGGEVIALTRKLDISEMEIQTLRKQIIKENRRGQDLSKEINSLREERDSLKRECEELKTTLRRTNHVDSDGSDELAQDAKDPWLILEEIKKELNHEKNLNANVRLQLEKTKESNSQLILTIRDLEEKLEQKDRDLSCARCPSRDFIVETDERFKEMEYSNRNSHLSSIKHDKEEQHALDVLMKGQSLLELEKKIIDLHNEIELYKKDREELEMQMEQLALDYEILKQENHGISSKLEQAQLREQLRMQYECSAHLAIISDLEAHVEILEKELQQQAEAFEADVESIVCAKVELEQRALKAEEALRKVRWRNASTAERIQEEFKLLSQQMSSTFHAHERSLRQALKEASELRLQKNQLEELLEKAQEELSLVQGQYRVKFEQLLSLTDFKSKEKDSIILQLKNKSKLQNEKQSLETKMEGSSEEVLLLKNEIEKLKGEGEHLSQQNELKKSVIAQMEYNTSEGGMIALIESPVEDLRNEKYLSSKDNKMQNGIKEINRNCSSPCEGIVPKEDEHFCYSKSTENGGNSSRSPRIQGKACRHDLNSSSKMSDMRNTRAEPEKEKEKIACTSDHHKIGKVCKEVTLLKEKNMSMEAELKEMQERYSETSLKFAEVESEGQQHVMTIRTLKNTLKS</sequence>
<evidence type="ECO:0000259" key="3">
    <source>
        <dbReference type="PROSITE" id="PS51840"/>
    </source>
</evidence>
<feature type="compositionally biased region" description="Polar residues" evidence="2">
    <location>
        <begin position="252"/>
        <end position="264"/>
    </location>
</feature>
<feature type="compositionally biased region" description="Basic and acidic residues" evidence="2">
    <location>
        <begin position="878"/>
        <end position="894"/>
    </location>
</feature>
<feature type="compositionally biased region" description="Polar residues" evidence="2">
    <location>
        <begin position="228"/>
        <end position="242"/>
    </location>
</feature>